<name>A0A921QH86_SORBI</name>
<dbReference type="AlphaFoldDB" id="A0A921QH86"/>
<proteinExistence type="predicted"/>
<dbReference type="OMA" id="MEEWMAS"/>
<evidence type="ECO:0000313" key="1">
    <source>
        <dbReference type="EMBL" id="KAG0521702.1"/>
    </source>
</evidence>
<evidence type="ECO:0000313" key="2">
    <source>
        <dbReference type="Proteomes" id="UP000807115"/>
    </source>
</evidence>
<dbReference type="Proteomes" id="UP000807115">
    <property type="component" value="Chromosome 8"/>
</dbReference>
<protein>
    <submittedName>
        <fullName evidence="1">Uncharacterized protein</fullName>
    </submittedName>
</protein>
<comment type="caution">
    <text evidence="1">The sequence shown here is derived from an EMBL/GenBank/DDBJ whole genome shotgun (WGS) entry which is preliminary data.</text>
</comment>
<reference evidence="1" key="1">
    <citation type="journal article" date="2019" name="BMC Genomics">
        <title>A new reference genome for Sorghum bicolor reveals high levels of sequence similarity between sweet and grain genotypes: implications for the genetics of sugar metabolism.</title>
        <authorList>
            <person name="Cooper E.A."/>
            <person name="Brenton Z.W."/>
            <person name="Flinn B.S."/>
            <person name="Jenkins J."/>
            <person name="Shu S."/>
            <person name="Flowers D."/>
            <person name="Luo F."/>
            <person name="Wang Y."/>
            <person name="Xia P."/>
            <person name="Barry K."/>
            <person name="Daum C."/>
            <person name="Lipzen A."/>
            <person name="Yoshinaga Y."/>
            <person name="Schmutz J."/>
            <person name="Saski C."/>
            <person name="Vermerris W."/>
            <person name="Kresovich S."/>
        </authorList>
    </citation>
    <scope>NUCLEOTIDE SEQUENCE</scope>
</reference>
<accession>A0A921QH86</accession>
<dbReference type="EMBL" id="CM027687">
    <property type="protein sequence ID" value="KAG0521702.1"/>
    <property type="molecule type" value="Genomic_DNA"/>
</dbReference>
<sequence>MAIAPAYSSLHDEEEQMQIMSLTNLHMVENDDDAGLEKDLKALRASVAALQDEDDDVLPAESWDWAEGVEAVAQRAAEVMARELEDIQRALSSSSVLPGEEEEAAALRAEARRVGALRADAEEIAAAARRLMETDLRRLAADAETGSYSYILTHEEMAVAARMDVVAVAAHMEEWMASLAARLNRGAAAFAATPGEEAFVAAMRMEAAKADDARSVLAWYRAGGGPLPSSAGDGAGAGAAGQALLPSQAIDPSISIRHR</sequence>
<dbReference type="Gramene" id="EES16353">
    <property type="protein sequence ID" value="EES16353"/>
    <property type="gene ID" value="SORBI_3008G166200"/>
</dbReference>
<gene>
    <name evidence="1" type="ORF">BDA96_08G183700</name>
</gene>
<reference evidence="1" key="2">
    <citation type="submission" date="2020-10" db="EMBL/GenBank/DDBJ databases">
        <authorList>
            <person name="Cooper E.A."/>
            <person name="Brenton Z.W."/>
            <person name="Flinn B.S."/>
            <person name="Jenkins J."/>
            <person name="Shu S."/>
            <person name="Flowers D."/>
            <person name="Luo F."/>
            <person name="Wang Y."/>
            <person name="Xia P."/>
            <person name="Barry K."/>
            <person name="Daum C."/>
            <person name="Lipzen A."/>
            <person name="Yoshinaga Y."/>
            <person name="Schmutz J."/>
            <person name="Saski C."/>
            <person name="Vermerris W."/>
            <person name="Kresovich S."/>
        </authorList>
    </citation>
    <scope>NUCLEOTIDE SEQUENCE</scope>
</reference>
<organism evidence="1 2">
    <name type="scientific">Sorghum bicolor</name>
    <name type="common">Sorghum</name>
    <name type="synonym">Sorghum vulgare</name>
    <dbReference type="NCBI Taxonomy" id="4558"/>
    <lineage>
        <taxon>Eukaryota</taxon>
        <taxon>Viridiplantae</taxon>
        <taxon>Streptophyta</taxon>
        <taxon>Embryophyta</taxon>
        <taxon>Tracheophyta</taxon>
        <taxon>Spermatophyta</taxon>
        <taxon>Magnoliopsida</taxon>
        <taxon>Liliopsida</taxon>
        <taxon>Poales</taxon>
        <taxon>Poaceae</taxon>
        <taxon>PACMAD clade</taxon>
        <taxon>Panicoideae</taxon>
        <taxon>Andropogonodae</taxon>
        <taxon>Andropogoneae</taxon>
        <taxon>Sorghinae</taxon>
        <taxon>Sorghum</taxon>
    </lineage>
</organism>